<organism evidence="7 8">
    <name type="scientific">Jutongia huaianensis</name>
    <dbReference type="NCBI Taxonomy" id="2763668"/>
    <lineage>
        <taxon>Bacteria</taxon>
        <taxon>Bacillati</taxon>
        <taxon>Bacillota</taxon>
        <taxon>Clostridia</taxon>
        <taxon>Lachnospirales</taxon>
        <taxon>Lachnospiraceae</taxon>
        <taxon>Jutongia</taxon>
    </lineage>
</organism>
<evidence type="ECO:0000256" key="6">
    <source>
        <dbReference type="SAM" id="MobiDB-lite"/>
    </source>
</evidence>
<comment type="caution">
    <text evidence="7">The sequence shown here is derived from an EMBL/GenBank/DDBJ whole genome shotgun (WGS) entry which is preliminary data.</text>
</comment>
<evidence type="ECO:0000256" key="2">
    <source>
        <dbReference type="ARBA" id="ARBA00023210"/>
    </source>
</evidence>
<feature type="compositionally biased region" description="Basic and acidic residues" evidence="6">
    <location>
        <begin position="38"/>
        <end position="48"/>
    </location>
</feature>
<dbReference type="PANTHER" id="PTHR35798:SF1">
    <property type="entry name" value="CELL DIVISION PROTEIN SEPF"/>
    <property type="match status" value="1"/>
</dbReference>
<keyword evidence="1 5" id="KW-0132">Cell division</keyword>
<dbReference type="InterPro" id="IPR007561">
    <property type="entry name" value="Cell_div_SepF/SepF-rel"/>
</dbReference>
<evidence type="ECO:0000256" key="5">
    <source>
        <dbReference type="HAMAP-Rule" id="MF_01197"/>
    </source>
</evidence>
<dbReference type="EMBL" id="JACRSX010000003">
    <property type="protein sequence ID" value="MBC8561778.1"/>
    <property type="molecule type" value="Genomic_DNA"/>
</dbReference>
<feature type="region of interest" description="Disordered" evidence="6">
    <location>
        <begin position="11"/>
        <end position="85"/>
    </location>
</feature>
<dbReference type="InterPro" id="IPR038594">
    <property type="entry name" value="SepF-like_sf"/>
</dbReference>
<comment type="subcellular location">
    <subcellularLocation>
        <location evidence="5">Cytoplasm</location>
    </subcellularLocation>
    <text evidence="5">Localizes to the division site, in a FtsZ-dependent manner.</text>
</comment>
<evidence type="ECO:0000256" key="3">
    <source>
        <dbReference type="ARBA" id="ARBA00023306"/>
    </source>
</evidence>
<sequence length="192" mass="21882">MANPLGNLLQLLGLGGDEDYDDDYYEDDFEDDIDEAEERSLLAEEERRQRRSERKNSRRSSYEEDEPEPQPAPEPRRTSVRTASNKVVPIRTTARGLEVCICKPKNFGDSTDACEMLLQGRAVVVNLEGIDIMEAQRIMDFISGCIFAISGKMHQISRYIFIFSPESVDISGDYLELSRDDEFGIPTLNKEF</sequence>
<proteinExistence type="inferred from homology"/>
<dbReference type="HAMAP" id="MF_01197">
    <property type="entry name" value="SepF"/>
    <property type="match status" value="1"/>
</dbReference>
<dbReference type="GO" id="GO:0051301">
    <property type="term" value="P:cell division"/>
    <property type="evidence" value="ECO:0007669"/>
    <property type="project" value="UniProtKB-KW"/>
</dbReference>
<comment type="subunit">
    <text evidence="5">Homodimer. Interacts with FtsZ.</text>
</comment>
<reference evidence="7 8" key="1">
    <citation type="submission" date="2020-08" db="EMBL/GenBank/DDBJ databases">
        <title>Genome public.</title>
        <authorList>
            <person name="Liu C."/>
            <person name="Sun Q."/>
        </authorList>
    </citation>
    <scope>NUCLEOTIDE SEQUENCE [LARGE SCALE GENOMIC DNA]</scope>
    <source>
        <strain evidence="7 8">NSJ-37</strain>
    </source>
</reference>
<feature type="compositionally biased region" description="Acidic residues" evidence="6">
    <location>
        <begin position="16"/>
        <end position="37"/>
    </location>
</feature>
<name>A0ABR7MZI7_9FIRM</name>
<protein>
    <recommendedName>
        <fullName evidence="5">Cell division protein SepF</fullName>
    </recommendedName>
</protein>
<comment type="similarity">
    <text evidence="5">Belongs to the SepF family.</text>
</comment>
<dbReference type="Pfam" id="PF04472">
    <property type="entry name" value="SepF"/>
    <property type="match status" value="1"/>
</dbReference>
<evidence type="ECO:0000313" key="7">
    <source>
        <dbReference type="EMBL" id="MBC8561778.1"/>
    </source>
</evidence>
<keyword evidence="5" id="KW-0963">Cytoplasm</keyword>
<keyword evidence="3 5" id="KW-0131">Cell cycle</keyword>
<comment type="function">
    <text evidence="4 5">Cell division protein that is part of the divisome complex and is recruited early to the Z-ring. Probably stimulates Z-ring formation, perhaps through the cross-linking of FtsZ protofilaments. Its function overlaps with FtsA.</text>
</comment>
<dbReference type="InterPro" id="IPR023052">
    <property type="entry name" value="Cell_div_SepF"/>
</dbReference>
<dbReference type="Proteomes" id="UP000606193">
    <property type="component" value="Unassembled WGS sequence"/>
</dbReference>
<dbReference type="PANTHER" id="PTHR35798">
    <property type="entry name" value="CELL DIVISION PROTEIN SEPF"/>
    <property type="match status" value="1"/>
</dbReference>
<evidence type="ECO:0000256" key="1">
    <source>
        <dbReference type="ARBA" id="ARBA00022618"/>
    </source>
</evidence>
<dbReference type="RefSeq" id="WP_022464783.1">
    <property type="nucleotide sequence ID" value="NZ_JACRSX010000003.1"/>
</dbReference>
<gene>
    <name evidence="5" type="primary">sepF</name>
    <name evidence="7" type="ORF">H8704_03900</name>
</gene>
<feature type="compositionally biased region" description="Basic residues" evidence="6">
    <location>
        <begin position="49"/>
        <end position="58"/>
    </location>
</feature>
<accession>A0ABR7MZI7</accession>
<keyword evidence="8" id="KW-1185">Reference proteome</keyword>
<keyword evidence="2 5" id="KW-0717">Septation</keyword>
<evidence type="ECO:0000313" key="8">
    <source>
        <dbReference type="Proteomes" id="UP000606193"/>
    </source>
</evidence>
<dbReference type="Gene3D" id="3.30.110.150">
    <property type="entry name" value="SepF-like protein"/>
    <property type="match status" value="1"/>
</dbReference>
<evidence type="ECO:0000256" key="4">
    <source>
        <dbReference type="ARBA" id="ARBA00044936"/>
    </source>
</evidence>